<evidence type="ECO:0000256" key="1">
    <source>
        <dbReference type="SAM" id="MobiDB-lite"/>
    </source>
</evidence>
<gene>
    <name evidence="2" type="ORF">ILEXP_LOCUS56184</name>
</gene>
<evidence type="ECO:0000313" key="3">
    <source>
        <dbReference type="Proteomes" id="UP001642360"/>
    </source>
</evidence>
<dbReference type="EMBL" id="CAUOFW020009435">
    <property type="protein sequence ID" value="CAK9185761.1"/>
    <property type="molecule type" value="Genomic_DNA"/>
</dbReference>
<dbReference type="Proteomes" id="UP001642360">
    <property type="component" value="Unassembled WGS sequence"/>
</dbReference>
<dbReference type="PANTHER" id="PTHR34950">
    <property type="entry name" value="OS04G0457400 PROTEIN"/>
    <property type="match status" value="1"/>
</dbReference>
<dbReference type="PANTHER" id="PTHR34950:SF2">
    <property type="entry name" value="OS10G0364900 PROTEIN"/>
    <property type="match status" value="1"/>
</dbReference>
<comment type="caution">
    <text evidence="2">The sequence shown here is derived from an EMBL/GenBank/DDBJ whole genome shotgun (WGS) entry which is preliminary data.</text>
</comment>
<feature type="compositionally biased region" description="Basic and acidic residues" evidence="1">
    <location>
        <begin position="17"/>
        <end position="47"/>
    </location>
</feature>
<evidence type="ECO:0000313" key="2">
    <source>
        <dbReference type="EMBL" id="CAK9185761.1"/>
    </source>
</evidence>
<protein>
    <submittedName>
        <fullName evidence="2">Uncharacterized protein</fullName>
    </submittedName>
</protein>
<proteinExistence type="predicted"/>
<accession>A0ABC8UXE9</accession>
<dbReference type="AlphaFoldDB" id="A0ABC8UXE9"/>
<reference evidence="2 3" key="1">
    <citation type="submission" date="2024-02" db="EMBL/GenBank/DDBJ databases">
        <authorList>
            <person name="Vignale AGUSTIN F."/>
            <person name="Sosa J E."/>
            <person name="Modenutti C."/>
        </authorList>
    </citation>
    <scope>NUCLEOTIDE SEQUENCE [LARGE SCALE GENOMIC DNA]</scope>
</reference>
<sequence length="146" mass="15794">MSSTGASFAHVYVQQNRQKEKMKRMEEEKGREVEDGGGERKVEDGKGGKSNKIHPGGSISSDSAGSFDFPRMSSTGASFAHVYVQQNRQKEKMKRMEEEKGREVEDGGGERKVEDGKGGKSNKIHPGGSISSDSAGSFGETKNHVA</sequence>
<keyword evidence="3" id="KW-1185">Reference proteome</keyword>
<name>A0ABC8UXE9_9AQUA</name>
<feature type="compositionally biased region" description="Basic and acidic residues" evidence="1">
    <location>
        <begin position="88"/>
        <end position="118"/>
    </location>
</feature>
<organism evidence="2 3">
    <name type="scientific">Ilex paraguariensis</name>
    <name type="common">yerba mate</name>
    <dbReference type="NCBI Taxonomy" id="185542"/>
    <lineage>
        <taxon>Eukaryota</taxon>
        <taxon>Viridiplantae</taxon>
        <taxon>Streptophyta</taxon>
        <taxon>Embryophyta</taxon>
        <taxon>Tracheophyta</taxon>
        <taxon>Spermatophyta</taxon>
        <taxon>Magnoliopsida</taxon>
        <taxon>eudicotyledons</taxon>
        <taxon>Gunneridae</taxon>
        <taxon>Pentapetalae</taxon>
        <taxon>asterids</taxon>
        <taxon>campanulids</taxon>
        <taxon>Aquifoliales</taxon>
        <taxon>Aquifoliaceae</taxon>
        <taxon>Ilex</taxon>
    </lineage>
</organism>
<feature type="region of interest" description="Disordered" evidence="1">
    <location>
        <begin position="1"/>
        <end position="146"/>
    </location>
</feature>